<gene>
    <name evidence="3" type="ORF">ACFW6T_19235</name>
</gene>
<reference evidence="3 4" key="1">
    <citation type="submission" date="2024-09" db="EMBL/GenBank/DDBJ databases">
        <title>The Natural Products Discovery Center: Release of the First 8490 Sequenced Strains for Exploring Actinobacteria Biosynthetic Diversity.</title>
        <authorList>
            <person name="Kalkreuter E."/>
            <person name="Kautsar S.A."/>
            <person name="Yang D."/>
            <person name="Bader C.D."/>
            <person name="Teijaro C.N."/>
            <person name="Fluegel L."/>
            <person name="Davis C.M."/>
            <person name="Simpson J.R."/>
            <person name="Lauterbach L."/>
            <person name="Steele A.D."/>
            <person name="Gui C."/>
            <person name="Meng S."/>
            <person name="Li G."/>
            <person name="Viehrig K."/>
            <person name="Ye F."/>
            <person name="Su P."/>
            <person name="Kiefer A.F."/>
            <person name="Nichols A."/>
            <person name="Cepeda A.J."/>
            <person name="Yan W."/>
            <person name="Fan B."/>
            <person name="Jiang Y."/>
            <person name="Adhikari A."/>
            <person name="Zheng C.-J."/>
            <person name="Schuster L."/>
            <person name="Cowan T.M."/>
            <person name="Smanski M.J."/>
            <person name="Chevrette M.G."/>
            <person name="De Carvalho L.P.S."/>
            <person name="Shen B."/>
        </authorList>
    </citation>
    <scope>NUCLEOTIDE SEQUENCE [LARGE SCALE GENOMIC DNA]</scope>
    <source>
        <strain evidence="3 4">NPDC058753</strain>
    </source>
</reference>
<proteinExistence type="predicted"/>
<sequence length="117" mass="11786">MRKRILGRGTGLGLAVAALAAVAIGPAAGSAAAAADPNVETVTAVGSSSGVVARCPEGWTPSDPHITNGDGTPLAPDQRWHYGPIQGNDGFAGWIAPYLNSPPPPETIALTITCTRC</sequence>
<organism evidence="3 4">
    <name type="scientific">Kitasatospora phosalacinea</name>
    <dbReference type="NCBI Taxonomy" id="2065"/>
    <lineage>
        <taxon>Bacteria</taxon>
        <taxon>Bacillati</taxon>
        <taxon>Actinomycetota</taxon>
        <taxon>Actinomycetes</taxon>
        <taxon>Kitasatosporales</taxon>
        <taxon>Streptomycetaceae</taxon>
        <taxon>Kitasatospora</taxon>
    </lineage>
</organism>
<dbReference type="Proteomes" id="UP001599542">
    <property type="component" value="Unassembled WGS sequence"/>
</dbReference>
<feature type="region of interest" description="Disordered" evidence="1">
    <location>
        <begin position="58"/>
        <end position="77"/>
    </location>
</feature>
<feature type="chain" id="PRO_5046323391" description="Secreted protein" evidence="2">
    <location>
        <begin position="21"/>
        <end position="117"/>
    </location>
</feature>
<evidence type="ECO:0000313" key="4">
    <source>
        <dbReference type="Proteomes" id="UP001599542"/>
    </source>
</evidence>
<protein>
    <recommendedName>
        <fullName evidence="5">Secreted protein</fullName>
    </recommendedName>
</protein>
<dbReference type="EMBL" id="JBHYPX010000038">
    <property type="protein sequence ID" value="MFE1354118.1"/>
    <property type="molecule type" value="Genomic_DNA"/>
</dbReference>
<keyword evidence="2" id="KW-0732">Signal</keyword>
<accession>A0ABW6GMZ8</accession>
<evidence type="ECO:0008006" key="5">
    <source>
        <dbReference type="Google" id="ProtNLM"/>
    </source>
</evidence>
<evidence type="ECO:0000256" key="2">
    <source>
        <dbReference type="SAM" id="SignalP"/>
    </source>
</evidence>
<feature type="signal peptide" evidence="2">
    <location>
        <begin position="1"/>
        <end position="20"/>
    </location>
</feature>
<comment type="caution">
    <text evidence="3">The sequence shown here is derived from an EMBL/GenBank/DDBJ whole genome shotgun (WGS) entry which is preliminary data.</text>
</comment>
<keyword evidence="4" id="KW-1185">Reference proteome</keyword>
<name>A0ABW6GMZ8_9ACTN</name>
<evidence type="ECO:0000313" key="3">
    <source>
        <dbReference type="EMBL" id="MFE1354118.1"/>
    </source>
</evidence>
<dbReference type="RefSeq" id="WP_380329035.1">
    <property type="nucleotide sequence ID" value="NZ_JBHYPW010000053.1"/>
</dbReference>
<evidence type="ECO:0000256" key="1">
    <source>
        <dbReference type="SAM" id="MobiDB-lite"/>
    </source>
</evidence>